<dbReference type="RefSeq" id="WP_200323042.1">
    <property type="nucleotide sequence ID" value="NZ_JAENJH010000008.1"/>
</dbReference>
<reference evidence="3" key="1">
    <citation type="submission" date="2020-12" db="EMBL/GenBank/DDBJ databases">
        <title>Prauserella sp. ASG 168, a novel actinomycete isolated from cave rock.</title>
        <authorList>
            <person name="Suriyachadkun C."/>
        </authorList>
    </citation>
    <scope>NUCLEOTIDE SEQUENCE</scope>
    <source>
        <strain evidence="3">ASG 168</strain>
    </source>
</reference>
<dbReference type="AlphaFoldDB" id="A0A934QYJ1"/>
<organism evidence="3 4">
    <name type="scientific">Prauserella cavernicola</name>
    <dbReference type="NCBI Taxonomy" id="2800127"/>
    <lineage>
        <taxon>Bacteria</taxon>
        <taxon>Bacillati</taxon>
        <taxon>Actinomycetota</taxon>
        <taxon>Actinomycetes</taxon>
        <taxon>Pseudonocardiales</taxon>
        <taxon>Pseudonocardiaceae</taxon>
        <taxon>Prauserella</taxon>
    </lineage>
</organism>
<keyword evidence="4" id="KW-1185">Reference proteome</keyword>
<comment type="caution">
    <text evidence="3">The sequence shown here is derived from an EMBL/GenBank/DDBJ whole genome shotgun (WGS) entry which is preliminary data.</text>
</comment>
<evidence type="ECO:0000256" key="1">
    <source>
        <dbReference type="SAM" id="MobiDB-lite"/>
    </source>
</evidence>
<dbReference type="GO" id="GO:0032259">
    <property type="term" value="P:methylation"/>
    <property type="evidence" value="ECO:0007669"/>
    <property type="project" value="UniProtKB-KW"/>
</dbReference>
<evidence type="ECO:0000259" key="2">
    <source>
        <dbReference type="Pfam" id="PF13649"/>
    </source>
</evidence>
<dbReference type="InterPro" id="IPR036388">
    <property type="entry name" value="WH-like_DNA-bd_sf"/>
</dbReference>
<dbReference type="GO" id="GO:0008168">
    <property type="term" value="F:methyltransferase activity"/>
    <property type="evidence" value="ECO:0007669"/>
    <property type="project" value="UniProtKB-KW"/>
</dbReference>
<dbReference type="Gene3D" id="3.40.50.150">
    <property type="entry name" value="Vaccinia Virus protein VP39"/>
    <property type="match status" value="1"/>
</dbReference>
<dbReference type="InterPro" id="IPR041698">
    <property type="entry name" value="Methyltransf_25"/>
</dbReference>
<keyword evidence="3" id="KW-0489">Methyltransferase</keyword>
<feature type="compositionally biased region" description="Basic and acidic residues" evidence="1">
    <location>
        <begin position="1"/>
        <end position="11"/>
    </location>
</feature>
<dbReference type="EMBL" id="JAENJH010000008">
    <property type="protein sequence ID" value="MBK1787879.1"/>
    <property type="molecule type" value="Genomic_DNA"/>
</dbReference>
<dbReference type="Gene3D" id="1.10.10.10">
    <property type="entry name" value="Winged helix-like DNA-binding domain superfamily/Winged helix DNA-binding domain"/>
    <property type="match status" value="1"/>
</dbReference>
<protein>
    <submittedName>
        <fullName evidence="3">Methyltransferase domain-containing protein</fullName>
    </submittedName>
</protein>
<gene>
    <name evidence="3" type="ORF">JHE00_26415</name>
</gene>
<proteinExistence type="predicted"/>
<accession>A0A934QYJ1</accession>
<keyword evidence="3" id="KW-0808">Transferase</keyword>
<feature type="region of interest" description="Disordered" evidence="1">
    <location>
        <begin position="1"/>
        <end position="21"/>
    </location>
</feature>
<evidence type="ECO:0000313" key="3">
    <source>
        <dbReference type="EMBL" id="MBK1787879.1"/>
    </source>
</evidence>
<evidence type="ECO:0000313" key="4">
    <source>
        <dbReference type="Proteomes" id="UP000635245"/>
    </source>
</evidence>
<name>A0A934QYJ1_9PSEU</name>
<dbReference type="Proteomes" id="UP000635245">
    <property type="component" value="Unassembled WGS sequence"/>
</dbReference>
<feature type="domain" description="Methyltransferase" evidence="2">
    <location>
        <begin position="177"/>
        <end position="270"/>
    </location>
</feature>
<sequence>MTEVAGLHEAETSSAVPSTGREARERVANVYNSTVAAFAISSAWDVGALDALRERGVVDSAEFAADRGLDRRATQAMFAALAGVGVVTRAGTEIRPGPDFAEFYGSKAFYHWLTIGSVSLFADMANVLETKNRSGEFYQRDAPAIGRACRDINQLAFEPVFWEALDELDFDPKAVGDLGAGSGERLLQLLNRFPVSSGVGLDIAGSVLVDAERHLRDAGVGDRAELIVADATALEPDPRFAEVELLTCFMMGHDFWPRENCVASLSRLREVFPNVRKFLLGDTARTHGIADTRMPVFNLAFEVAHDLMGVYLPTLEEWEGVFAESGWKLDRARRVEVPSDSVIYELS</sequence>
<dbReference type="CDD" id="cd02440">
    <property type="entry name" value="AdoMet_MTases"/>
    <property type="match status" value="1"/>
</dbReference>
<dbReference type="SUPFAM" id="SSF53335">
    <property type="entry name" value="S-adenosyl-L-methionine-dependent methyltransferases"/>
    <property type="match status" value="1"/>
</dbReference>
<dbReference type="Pfam" id="PF13649">
    <property type="entry name" value="Methyltransf_25"/>
    <property type="match status" value="1"/>
</dbReference>
<dbReference type="InterPro" id="IPR029063">
    <property type="entry name" value="SAM-dependent_MTases_sf"/>
</dbReference>